<sequence length="370" mass="41417">MATINEQLRDESIAHAIWISRYSTGVANRMTKLLNESDAELTSRLLIALDSLEPTSFTVMRLESLLASVRDINREAISSMQSSLMAELGQFVSHETGYQLSLFDALLPDVVKSHFPLQAVSPDMVYAAAMSQPFQGRLLREWASQLEADRMARIVNTVRQGYLLGDTTHSIAKKMRGHANKGYQDGALQLCRSNAFSIAKTAVSHIAAAARNSFANANSDILKGKQWLSTLDIRTTRLCIVRDRLKYTLDGKPLGHKIPYLQGPGKIHFCCRSTETLILKSANELGIDVRELSESERASMDGQVAADTTYSEWLLRQPFIRQKQILGEKRARLLRDGGMTPDEFYNDKGEWLTLEQLRIYDSRAFADAGI</sequence>
<comment type="caution">
    <text evidence="1">The sequence shown here is derived from an EMBL/GenBank/DDBJ whole genome shotgun (WGS) entry which is preliminary data.</text>
</comment>
<dbReference type="Proteomes" id="UP001611251">
    <property type="component" value="Unassembled WGS sequence"/>
</dbReference>
<evidence type="ECO:0000313" key="2">
    <source>
        <dbReference type="Proteomes" id="UP001611251"/>
    </source>
</evidence>
<proteinExistence type="predicted"/>
<dbReference type="PIRSF" id="PIRSF034565">
    <property type="entry name" value="UCP034565"/>
    <property type="match status" value="1"/>
</dbReference>
<dbReference type="RefSeq" id="WP_397213791.1">
    <property type="nucleotide sequence ID" value="NZ_JBGFSN010000004.1"/>
</dbReference>
<accession>A0ABW7PV80</accession>
<keyword evidence="2" id="KW-1185">Reference proteome</keyword>
<evidence type="ECO:0008006" key="3">
    <source>
        <dbReference type="Google" id="ProtNLM"/>
    </source>
</evidence>
<gene>
    <name evidence="1" type="ORF">ABU178_08470</name>
</gene>
<dbReference type="EMBL" id="JBGFSN010000004">
    <property type="protein sequence ID" value="MFH8134207.1"/>
    <property type="molecule type" value="Genomic_DNA"/>
</dbReference>
<organism evidence="1 2">
    <name type="scientific">Pantoea osteomyelitidis</name>
    <dbReference type="NCBI Taxonomy" id="3230026"/>
    <lineage>
        <taxon>Bacteria</taxon>
        <taxon>Pseudomonadati</taxon>
        <taxon>Pseudomonadota</taxon>
        <taxon>Gammaproteobacteria</taxon>
        <taxon>Enterobacterales</taxon>
        <taxon>Erwiniaceae</taxon>
        <taxon>Pantoea</taxon>
    </lineage>
</organism>
<protein>
    <recommendedName>
        <fullName evidence="3">Phage head morphogenesis domain-containing protein</fullName>
    </recommendedName>
</protein>
<evidence type="ECO:0000313" key="1">
    <source>
        <dbReference type="EMBL" id="MFH8134207.1"/>
    </source>
</evidence>
<dbReference type="InterPro" id="IPR017029">
    <property type="entry name" value="Phage_head_put"/>
</dbReference>
<name>A0ABW7PV80_9GAMM</name>
<reference evidence="1 2" key="1">
    <citation type="submission" date="2024-08" db="EMBL/GenBank/DDBJ databases">
        <title>Pantoea ronii - a newly identified human opportunistic pathogen.</title>
        <authorList>
            <person name="Keidar-Friedman D."/>
            <person name="Sorek N."/>
            <person name="Leshin-Carmel D."/>
            <person name="Tsur A."/>
            <person name="Amsalem M."/>
            <person name="Tolkach D."/>
            <person name="Brosh-Nissimov T."/>
        </authorList>
    </citation>
    <scope>NUCLEOTIDE SEQUENCE [LARGE SCALE GENOMIC DNA]</scope>
    <source>
        <strain evidence="1 2">AA23256</strain>
    </source>
</reference>